<gene>
    <name evidence="3" type="ORF">GCM10009854_43440</name>
</gene>
<dbReference type="Pfam" id="PF00501">
    <property type="entry name" value="AMP-binding"/>
    <property type="match status" value="1"/>
</dbReference>
<sequence>MDVSFGTIWEAVAERLPHAVAVSEPGVERDYAEFERRSAKLACALERAGIRAGDRVGCYLYNGSAYLETVFAAFKIGAVPVNVNYRYTRAELTGLLADAEASALVFSSALGDQVTHAAAHLPALRLLVRVGPGAGGPDAPELEELLARTPARPAGPRPGTDRLFMYTGGTTGKPKGVIWRLSDLLNSLLVPVFRPLGVPEPPKTLEEAVGIAARVQDRAPRIMPVVPLMHGTGLFNSMGALLVGGRVVTARVGGLDAGHVWRRVAEQRVSTVVVAGTATTRPLVDELRAAECAGTPHDLRTLRSMISSGTAFDDELKRALHERAEVNIFDAIASSEGGPFAFAVTAAAEDLPSRFFPVPGTEVRTADGTAVAEVGETGVLAYSGPMPLGYHDDPAKTAETFREVRGRRYAIPGDLARLEPDGSISFLGRSSTVINTGGEKVHPPEVEEALLGHPDVTDCAVVGLPDERWGEVVAALVATTAEITETDLQDWARRALAGYKIPRRISLRGQLPRSPTGKIELARVRELLDRPPRE</sequence>
<dbReference type="InterPro" id="IPR042099">
    <property type="entry name" value="ANL_N_sf"/>
</dbReference>
<organism evidence="3 4">
    <name type="scientific">Saccharopolyspora halophila</name>
    <dbReference type="NCBI Taxonomy" id="405551"/>
    <lineage>
        <taxon>Bacteria</taxon>
        <taxon>Bacillati</taxon>
        <taxon>Actinomycetota</taxon>
        <taxon>Actinomycetes</taxon>
        <taxon>Pseudonocardiales</taxon>
        <taxon>Pseudonocardiaceae</taxon>
        <taxon>Saccharopolyspora</taxon>
    </lineage>
</organism>
<comment type="caution">
    <text evidence="3">The sequence shown here is derived from an EMBL/GenBank/DDBJ whole genome shotgun (WGS) entry which is preliminary data.</text>
</comment>
<dbReference type="SUPFAM" id="SSF56801">
    <property type="entry name" value="Acetyl-CoA synthetase-like"/>
    <property type="match status" value="1"/>
</dbReference>
<dbReference type="PANTHER" id="PTHR43767:SF1">
    <property type="entry name" value="NONRIBOSOMAL PEPTIDE SYNTHASE PES1 (EUROFUNG)-RELATED"/>
    <property type="match status" value="1"/>
</dbReference>
<dbReference type="Proteomes" id="UP001501218">
    <property type="component" value="Unassembled WGS sequence"/>
</dbReference>
<protein>
    <submittedName>
        <fullName evidence="3">Acyl-CoA synthetase</fullName>
    </submittedName>
</protein>
<reference evidence="3 4" key="1">
    <citation type="journal article" date="2019" name="Int. J. Syst. Evol. Microbiol.">
        <title>The Global Catalogue of Microorganisms (GCM) 10K type strain sequencing project: providing services to taxonomists for standard genome sequencing and annotation.</title>
        <authorList>
            <consortium name="The Broad Institute Genomics Platform"/>
            <consortium name="The Broad Institute Genome Sequencing Center for Infectious Disease"/>
            <person name="Wu L."/>
            <person name="Ma J."/>
        </authorList>
    </citation>
    <scope>NUCLEOTIDE SEQUENCE [LARGE SCALE GENOMIC DNA]</scope>
    <source>
        <strain evidence="3 4">JCM 16221</strain>
    </source>
</reference>
<dbReference type="EMBL" id="BAAARA010000021">
    <property type="protein sequence ID" value="GAA2359869.1"/>
    <property type="molecule type" value="Genomic_DNA"/>
</dbReference>
<dbReference type="PANTHER" id="PTHR43767">
    <property type="entry name" value="LONG-CHAIN-FATTY-ACID--COA LIGASE"/>
    <property type="match status" value="1"/>
</dbReference>
<keyword evidence="4" id="KW-1185">Reference proteome</keyword>
<evidence type="ECO:0000313" key="3">
    <source>
        <dbReference type="EMBL" id="GAA2359869.1"/>
    </source>
</evidence>
<accession>A0ABN3GSJ4</accession>
<proteinExistence type="predicted"/>
<dbReference type="InterPro" id="IPR025110">
    <property type="entry name" value="AMP-bd_C"/>
</dbReference>
<dbReference type="InterPro" id="IPR000873">
    <property type="entry name" value="AMP-dep_synth/lig_dom"/>
</dbReference>
<dbReference type="Gene3D" id="3.40.50.12780">
    <property type="entry name" value="N-terminal domain of ligase-like"/>
    <property type="match status" value="1"/>
</dbReference>
<evidence type="ECO:0000259" key="1">
    <source>
        <dbReference type="Pfam" id="PF00501"/>
    </source>
</evidence>
<dbReference type="InterPro" id="IPR045851">
    <property type="entry name" value="AMP-bd_C_sf"/>
</dbReference>
<dbReference type="PROSITE" id="PS00455">
    <property type="entry name" value="AMP_BINDING"/>
    <property type="match status" value="1"/>
</dbReference>
<dbReference type="Gene3D" id="3.30.300.30">
    <property type="match status" value="1"/>
</dbReference>
<evidence type="ECO:0000313" key="4">
    <source>
        <dbReference type="Proteomes" id="UP001501218"/>
    </source>
</evidence>
<feature type="domain" description="AMP-binding enzyme C-terminal" evidence="2">
    <location>
        <begin position="445"/>
        <end position="518"/>
    </location>
</feature>
<evidence type="ECO:0000259" key="2">
    <source>
        <dbReference type="Pfam" id="PF13193"/>
    </source>
</evidence>
<dbReference type="InterPro" id="IPR020845">
    <property type="entry name" value="AMP-binding_CS"/>
</dbReference>
<dbReference type="Pfam" id="PF13193">
    <property type="entry name" value="AMP-binding_C"/>
    <property type="match status" value="1"/>
</dbReference>
<dbReference type="InterPro" id="IPR050237">
    <property type="entry name" value="ATP-dep_AMP-bd_enzyme"/>
</dbReference>
<name>A0ABN3GSJ4_9PSEU</name>
<dbReference type="RefSeq" id="WP_344136076.1">
    <property type="nucleotide sequence ID" value="NZ_BAAARA010000021.1"/>
</dbReference>
<feature type="domain" description="AMP-dependent synthetase/ligase" evidence="1">
    <location>
        <begin position="10"/>
        <end position="386"/>
    </location>
</feature>